<evidence type="ECO:0000313" key="3">
    <source>
        <dbReference type="Proteomes" id="UP000016930"/>
    </source>
</evidence>
<dbReference type="AlphaFoldDB" id="M2RT93"/>
<dbReference type="HOGENOM" id="CLU_1156255_0_0_1"/>
<keyword evidence="3" id="KW-1185">Reference proteome</keyword>
<sequence length="240" mass="26204">MARESSYEQALSSPDRPRPCKGDIASRKTPRHQMWNGWNIDVAATVGERIKAVSPSMTAIHGVEGYFEAQLEQYARCPQPLLRAQPDRSSVRASSSGVHGGVERLASNILRSTAPWARSRGTKQEEKSLTAPFYREGRGHANALRGKVDIHVVIDQDRVFSTKFQGHRSQMLGCGYGDDAPNLGSTGVGNVVPLKIQSAYGLAKYCNELVGARLETGSTIVRDDGILDGLPVVLFEVRDL</sequence>
<feature type="compositionally biased region" description="Basic and acidic residues" evidence="1">
    <location>
        <begin position="15"/>
        <end position="26"/>
    </location>
</feature>
<dbReference type="Proteomes" id="UP000016930">
    <property type="component" value="Unassembled WGS sequence"/>
</dbReference>
<name>M2RT93_CERS8</name>
<protein>
    <submittedName>
        <fullName evidence="2">Uncharacterized protein</fullName>
    </submittedName>
</protein>
<feature type="region of interest" description="Disordered" evidence="1">
    <location>
        <begin position="1"/>
        <end position="29"/>
    </location>
</feature>
<proteinExistence type="predicted"/>
<evidence type="ECO:0000313" key="2">
    <source>
        <dbReference type="EMBL" id="EMD41667.1"/>
    </source>
</evidence>
<evidence type="ECO:0000256" key="1">
    <source>
        <dbReference type="SAM" id="MobiDB-lite"/>
    </source>
</evidence>
<reference evidence="2 3" key="1">
    <citation type="journal article" date="2012" name="Proc. Natl. Acad. Sci. U.S.A.">
        <title>Comparative genomics of Ceriporiopsis subvermispora and Phanerochaete chrysosporium provide insight into selective ligninolysis.</title>
        <authorList>
            <person name="Fernandez-Fueyo E."/>
            <person name="Ruiz-Duenas F.J."/>
            <person name="Ferreira P."/>
            <person name="Floudas D."/>
            <person name="Hibbett D.S."/>
            <person name="Canessa P."/>
            <person name="Larrondo L.F."/>
            <person name="James T.Y."/>
            <person name="Seelenfreund D."/>
            <person name="Lobos S."/>
            <person name="Polanco R."/>
            <person name="Tello M."/>
            <person name="Honda Y."/>
            <person name="Watanabe T."/>
            <person name="Watanabe T."/>
            <person name="Ryu J.S."/>
            <person name="Kubicek C.P."/>
            <person name="Schmoll M."/>
            <person name="Gaskell J."/>
            <person name="Hammel K.E."/>
            <person name="St John F.J."/>
            <person name="Vanden Wymelenberg A."/>
            <person name="Sabat G."/>
            <person name="Splinter BonDurant S."/>
            <person name="Syed K."/>
            <person name="Yadav J.S."/>
            <person name="Doddapaneni H."/>
            <person name="Subramanian V."/>
            <person name="Lavin J.L."/>
            <person name="Oguiza J.A."/>
            <person name="Perez G."/>
            <person name="Pisabarro A.G."/>
            <person name="Ramirez L."/>
            <person name="Santoyo F."/>
            <person name="Master E."/>
            <person name="Coutinho P.M."/>
            <person name="Henrissat B."/>
            <person name="Lombard V."/>
            <person name="Magnuson J.K."/>
            <person name="Kuees U."/>
            <person name="Hori C."/>
            <person name="Igarashi K."/>
            <person name="Samejima M."/>
            <person name="Held B.W."/>
            <person name="Barry K.W."/>
            <person name="LaButti K.M."/>
            <person name="Lapidus A."/>
            <person name="Lindquist E.A."/>
            <person name="Lucas S.M."/>
            <person name="Riley R."/>
            <person name="Salamov A.A."/>
            <person name="Hoffmeister D."/>
            <person name="Schwenk D."/>
            <person name="Hadar Y."/>
            <person name="Yarden O."/>
            <person name="de Vries R.P."/>
            <person name="Wiebenga A."/>
            <person name="Stenlid J."/>
            <person name="Eastwood D."/>
            <person name="Grigoriev I.V."/>
            <person name="Berka R.M."/>
            <person name="Blanchette R.A."/>
            <person name="Kersten P."/>
            <person name="Martinez A.T."/>
            <person name="Vicuna R."/>
            <person name="Cullen D."/>
        </authorList>
    </citation>
    <scope>NUCLEOTIDE SEQUENCE [LARGE SCALE GENOMIC DNA]</scope>
    <source>
        <strain evidence="2 3">B</strain>
    </source>
</reference>
<dbReference type="EMBL" id="KB445791">
    <property type="protein sequence ID" value="EMD41667.1"/>
    <property type="molecule type" value="Genomic_DNA"/>
</dbReference>
<accession>M2RT93</accession>
<gene>
    <name evidence="2" type="ORF">CERSUDRAFT_70178</name>
</gene>
<organism evidence="2 3">
    <name type="scientific">Ceriporiopsis subvermispora (strain B)</name>
    <name type="common">White-rot fungus</name>
    <name type="synonym">Gelatoporia subvermispora</name>
    <dbReference type="NCBI Taxonomy" id="914234"/>
    <lineage>
        <taxon>Eukaryota</taxon>
        <taxon>Fungi</taxon>
        <taxon>Dikarya</taxon>
        <taxon>Basidiomycota</taxon>
        <taxon>Agaricomycotina</taxon>
        <taxon>Agaricomycetes</taxon>
        <taxon>Polyporales</taxon>
        <taxon>Gelatoporiaceae</taxon>
        <taxon>Gelatoporia</taxon>
    </lineage>
</organism>